<feature type="region of interest" description="Disordered" evidence="1">
    <location>
        <begin position="107"/>
        <end position="133"/>
    </location>
</feature>
<gene>
    <name evidence="2" type="ORF">MEUPH1_LOCUS11949</name>
</gene>
<sequence>MISITPEVSDIFNNIQSETNAVFTDSPSAAESSVQIMTPTPATPAQVGDVETLPCAVSSALPPVRPVENDKSESKCSIQYREAKMVRFGSDSTKSTDLSIEPITESFAVSTDDSRSPAESSVQNITPETPSQVGDLETLQCAVWSALPPVRHMKIRTISASTY</sequence>
<comment type="caution">
    <text evidence="2">The sequence shown here is derived from an EMBL/GenBank/DDBJ whole genome shotgun (WGS) entry which is preliminary data.</text>
</comment>
<name>A0AAV0WK30_9HEMI</name>
<accession>A0AAV0WK30</accession>
<dbReference type="EMBL" id="CARXXK010000002">
    <property type="protein sequence ID" value="CAI6356193.1"/>
    <property type="molecule type" value="Genomic_DNA"/>
</dbReference>
<dbReference type="Proteomes" id="UP001160148">
    <property type="component" value="Unassembled WGS sequence"/>
</dbReference>
<keyword evidence="3" id="KW-1185">Reference proteome</keyword>
<feature type="compositionally biased region" description="Polar residues" evidence="1">
    <location>
        <begin position="107"/>
        <end position="132"/>
    </location>
</feature>
<evidence type="ECO:0000313" key="3">
    <source>
        <dbReference type="Proteomes" id="UP001160148"/>
    </source>
</evidence>
<dbReference type="AlphaFoldDB" id="A0AAV0WK30"/>
<organism evidence="2 3">
    <name type="scientific">Macrosiphum euphorbiae</name>
    <name type="common">potato aphid</name>
    <dbReference type="NCBI Taxonomy" id="13131"/>
    <lineage>
        <taxon>Eukaryota</taxon>
        <taxon>Metazoa</taxon>
        <taxon>Ecdysozoa</taxon>
        <taxon>Arthropoda</taxon>
        <taxon>Hexapoda</taxon>
        <taxon>Insecta</taxon>
        <taxon>Pterygota</taxon>
        <taxon>Neoptera</taxon>
        <taxon>Paraneoptera</taxon>
        <taxon>Hemiptera</taxon>
        <taxon>Sternorrhyncha</taxon>
        <taxon>Aphidomorpha</taxon>
        <taxon>Aphidoidea</taxon>
        <taxon>Aphididae</taxon>
        <taxon>Macrosiphini</taxon>
        <taxon>Macrosiphum</taxon>
    </lineage>
</organism>
<evidence type="ECO:0000256" key="1">
    <source>
        <dbReference type="SAM" id="MobiDB-lite"/>
    </source>
</evidence>
<reference evidence="2 3" key="1">
    <citation type="submission" date="2023-01" db="EMBL/GenBank/DDBJ databases">
        <authorList>
            <person name="Whitehead M."/>
        </authorList>
    </citation>
    <scope>NUCLEOTIDE SEQUENCE [LARGE SCALE GENOMIC DNA]</scope>
</reference>
<protein>
    <submittedName>
        <fullName evidence="2">Uncharacterized protein</fullName>
    </submittedName>
</protein>
<evidence type="ECO:0000313" key="2">
    <source>
        <dbReference type="EMBL" id="CAI6356193.1"/>
    </source>
</evidence>
<proteinExistence type="predicted"/>